<sequence>MVTNNPCKIGKLKDNGRNKGARPREASLKTFRLISSSLTGIDIFYSRPCRCLVGPFSSSSLLLAYFRRSIADHRLRRRSVLHWPSAASRIPSDCSALYGSSVLCRKRSRVTAELGLYFVRCKKL</sequence>
<name>A0AAV7HH42_DENCH</name>
<proteinExistence type="predicted"/>
<gene>
    <name evidence="2" type="ORF">IEQ34_004430</name>
</gene>
<accession>A0AAV7HH42</accession>
<dbReference type="AlphaFoldDB" id="A0AAV7HH42"/>
<protein>
    <submittedName>
        <fullName evidence="2">Uncharacterized protein</fullName>
    </submittedName>
</protein>
<keyword evidence="3" id="KW-1185">Reference proteome</keyword>
<dbReference type="Proteomes" id="UP000775213">
    <property type="component" value="Unassembled WGS sequence"/>
</dbReference>
<evidence type="ECO:0000313" key="3">
    <source>
        <dbReference type="Proteomes" id="UP000775213"/>
    </source>
</evidence>
<organism evidence="2 3">
    <name type="scientific">Dendrobium chrysotoxum</name>
    <name type="common">Orchid</name>
    <dbReference type="NCBI Taxonomy" id="161865"/>
    <lineage>
        <taxon>Eukaryota</taxon>
        <taxon>Viridiplantae</taxon>
        <taxon>Streptophyta</taxon>
        <taxon>Embryophyta</taxon>
        <taxon>Tracheophyta</taxon>
        <taxon>Spermatophyta</taxon>
        <taxon>Magnoliopsida</taxon>
        <taxon>Liliopsida</taxon>
        <taxon>Asparagales</taxon>
        <taxon>Orchidaceae</taxon>
        <taxon>Epidendroideae</taxon>
        <taxon>Malaxideae</taxon>
        <taxon>Dendrobiinae</taxon>
        <taxon>Dendrobium</taxon>
    </lineage>
</organism>
<dbReference type="EMBL" id="JAGFBR010000005">
    <property type="protein sequence ID" value="KAH0467192.1"/>
    <property type="molecule type" value="Genomic_DNA"/>
</dbReference>
<reference evidence="2 3" key="1">
    <citation type="journal article" date="2021" name="Hortic Res">
        <title>Chromosome-scale assembly of the Dendrobium chrysotoxum genome enhances the understanding of orchid evolution.</title>
        <authorList>
            <person name="Zhang Y."/>
            <person name="Zhang G.Q."/>
            <person name="Zhang D."/>
            <person name="Liu X.D."/>
            <person name="Xu X.Y."/>
            <person name="Sun W.H."/>
            <person name="Yu X."/>
            <person name="Zhu X."/>
            <person name="Wang Z.W."/>
            <person name="Zhao X."/>
            <person name="Zhong W.Y."/>
            <person name="Chen H."/>
            <person name="Yin W.L."/>
            <person name="Huang T."/>
            <person name="Niu S.C."/>
            <person name="Liu Z.J."/>
        </authorList>
    </citation>
    <scope>NUCLEOTIDE SEQUENCE [LARGE SCALE GENOMIC DNA]</scope>
    <source>
        <strain evidence="2">Lindl</strain>
    </source>
</reference>
<feature type="region of interest" description="Disordered" evidence="1">
    <location>
        <begin position="1"/>
        <end position="22"/>
    </location>
</feature>
<feature type="compositionally biased region" description="Basic and acidic residues" evidence="1">
    <location>
        <begin position="11"/>
        <end position="22"/>
    </location>
</feature>
<evidence type="ECO:0000313" key="2">
    <source>
        <dbReference type="EMBL" id="KAH0467192.1"/>
    </source>
</evidence>
<evidence type="ECO:0000256" key="1">
    <source>
        <dbReference type="SAM" id="MobiDB-lite"/>
    </source>
</evidence>
<comment type="caution">
    <text evidence="2">The sequence shown here is derived from an EMBL/GenBank/DDBJ whole genome shotgun (WGS) entry which is preliminary data.</text>
</comment>